<reference evidence="2 3" key="1">
    <citation type="journal article" date="2012" name="J. Bacteriol.">
        <title>Genome Sequence of Radiation-Resistant Modestobacter marinus Strain BC501, a Representative Actinobacterium That Thrives on Calcareous Stone Surfaces.</title>
        <authorList>
            <person name="Normand P."/>
            <person name="Gury J."/>
            <person name="Pujic P."/>
            <person name="Chouaia B."/>
            <person name="Crotti E."/>
            <person name="Brusetti L."/>
            <person name="Daffonchio D."/>
            <person name="Vacherie B."/>
            <person name="Barbe V."/>
            <person name="Medigue C."/>
            <person name="Calteau A."/>
            <person name="Ghodhbane-Gtari F."/>
            <person name="Essoussi I."/>
            <person name="Nouioui I."/>
            <person name="Abbassi-Ghozzi I."/>
            <person name="Gtari M."/>
        </authorList>
    </citation>
    <scope>NUCLEOTIDE SEQUENCE [LARGE SCALE GENOMIC DNA]</scope>
    <source>
        <strain evidence="3">BC 501</strain>
    </source>
</reference>
<dbReference type="eggNOG" id="COG1556">
    <property type="taxonomic scope" value="Bacteria"/>
</dbReference>
<dbReference type="InterPro" id="IPR037171">
    <property type="entry name" value="NagB/RpiA_transferase-like"/>
</dbReference>
<sequence length="216" mass="22510">MTAREDVLGRIRQALGPDRTPPAEVARDYRVTDGRPAGDATLLDLLVDRVEDYRATVLRCSPTEVGATVRAALDQGLPGGWAAADVVVAPGLDPAWRPEGCDVDDDRPAVQLADRAASVTAVAVAIAETGTLVLDGSPACGRRALSLLPDCLVCVVTADQVVGSVPEGLARLDPLRPLTMVSGPSATSDIELERVEGVHGPRTLMVVLVQPPRVGG</sequence>
<dbReference type="SUPFAM" id="SSF100950">
    <property type="entry name" value="NagB/RpiA/CoA transferase-like"/>
    <property type="match status" value="1"/>
</dbReference>
<dbReference type="PANTHER" id="PTHR43682:SF1">
    <property type="entry name" value="LACTATE UTILIZATION PROTEIN C"/>
    <property type="match status" value="1"/>
</dbReference>
<evidence type="ECO:0000313" key="2">
    <source>
        <dbReference type="EMBL" id="CCH90862.1"/>
    </source>
</evidence>
<protein>
    <recommendedName>
        <fullName evidence="1">LUD domain-containing protein</fullName>
    </recommendedName>
</protein>
<evidence type="ECO:0000259" key="1">
    <source>
        <dbReference type="Pfam" id="PF02589"/>
    </source>
</evidence>
<keyword evidence="3" id="KW-1185">Reference proteome</keyword>
<dbReference type="AlphaFoldDB" id="I4F5E9"/>
<organism evidence="2 3">
    <name type="scientific">Modestobacter italicus (strain DSM 44449 / CECT 9708 / BC 501)</name>
    <dbReference type="NCBI Taxonomy" id="2732864"/>
    <lineage>
        <taxon>Bacteria</taxon>
        <taxon>Bacillati</taxon>
        <taxon>Actinomycetota</taxon>
        <taxon>Actinomycetes</taxon>
        <taxon>Geodermatophilales</taxon>
        <taxon>Geodermatophilaceae</taxon>
        <taxon>Modestobacter</taxon>
    </lineage>
</organism>
<evidence type="ECO:0000313" key="3">
    <source>
        <dbReference type="Proteomes" id="UP000006461"/>
    </source>
</evidence>
<gene>
    <name evidence="2" type="ordered locus">MODMU_5490</name>
</gene>
<dbReference type="EMBL" id="FO203431">
    <property type="protein sequence ID" value="CCH90862.1"/>
    <property type="molecule type" value="Genomic_DNA"/>
</dbReference>
<dbReference type="Proteomes" id="UP000006461">
    <property type="component" value="Chromosome"/>
</dbReference>
<dbReference type="KEGG" id="mmar:MODMU_5490"/>
<dbReference type="PATRIC" id="fig|477641.3.peg.5165"/>
<dbReference type="STRING" id="477641.MODMU_5490"/>
<dbReference type="HOGENOM" id="CLU_090664_0_0_11"/>
<dbReference type="InterPro" id="IPR003741">
    <property type="entry name" value="LUD_dom"/>
</dbReference>
<dbReference type="Gene3D" id="3.40.50.10420">
    <property type="entry name" value="NagB/RpiA/CoA transferase-like"/>
    <property type="match status" value="1"/>
</dbReference>
<feature type="domain" description="LUD" evidence="1">
    <location>
        <begin position="117"/>
        <end position="209"/>
    </location>
</feature>
<dbReference type="Pfam" id="PF02589">
    <property type="entry name" value="LUD_dom"/>
    <property type="match status" value="1"/>
</dbReference>
<accession>I4F5E9</accession>
<name>I4F5E9_MODI5</name>
<dbReference type="PANTHER" id="PTHR43682">
    <property type="entry name" value="LACTATE UTILIZATION PROTEIN C"/>
    <property type="match status" value="1"/>
</dbReference>
<dbReference type="OrthoDB" id="9794187at2"/>
<proteinExistence type="predicted"/>
<dbReference type="OMA" id="PITWIAG"/>
<dbReference type="InterPro" id="IPR024185">
    <property type="entry name" value="FTHF_cligase-like_sf"/>
</dbReference>